<feature type="transmembrane region" description="Helical" evidence="6">
    <location>
        <begin position="280"/>
        <end position="302"/>
    </location>
</feature>
<dbReference type="Proteomes" id="UP000236000">
    <property type="component" value="Unassembled WGS sequence"/>
</dbReference>
<evidence type="ECO:0000256" key="3">
    <source>
        <dbReference type="ARBA" id="ARBA00022692"/>
    </source>
</evidence>
<feature type="transmembrane region" description="Helical" evidence="6">
    <location>
        <begin position="336"/>
        <end position="353"/>
    </location>
</feature>
<keyword evidence="3 6" id="KW-0812">Transmembrane</keyword>
<evidence type="ECO:0000256" key="4">
    <source>
        <dbReference type="ARBA" id="ARBA00022989"/>
    </source>
</evidence>
<dbReference type="InterPro" id="IPR004477">
    <property type="entry name" value="ComEC_N"/>
</dbReference>
<proteinExistence type="predicted"/>
<evidence type="ECO:0000256" key="6">
    <source>
        <dbReference type="SAM" id="Phobius"/>
    </source>
</evidence>
<dbReference type="NCBIfam" id="TIGR00360">
    <property type="entry name" value="ComEC_N-term"/>
    <property type="match status" value="1"/>
</dbReference>
<feature type="transmembrane region" description="Helical" evidence="6">
    <location>
        <begin position="58"/>
        <end position="78"/>
    </location>
</feature>
<dbReference type="OrthoDB" id="9761531at2"/>
<organism evidence="8 9">
    <name type="scientific">Akkermansia muciniphila</name>
    <dbReference type="NCBI Taxonomy" id="239935"/>
    <lineage>
        <taxon>Bacteria</taxon>
        <taxon>Pseudomonadati</taxon>
        <taxon>Verrucomicrobiota</taxon>
        <taxon>Verrucomicrobiia</taxon>
        <taxon>Verrucomicrobiales</taxon>
        <taxon>Akkermansiaceae</taxon>
        <taxon>Akkermansia</taxon>
    </lineage>
</organism>
<dbReference type="AlphaFoldDB" id="A0A2N8HAE9"/>
<dbReference type="RefSeq" id="WP_102714823.1">
    <property type="nucleotide sequence ID" value="NZ_PJKA01000013.1"/>
</dbReference>
<feature type="transmembrane region" description="Helical" evidence="6">
    <location>
        <begin position="389"/>
        <end position="408"/>
    </location>
</feature>
<protein>
    <recommendedName>
        <fullName evidence="7">ComEC/Rec2-related protein domain-containing protein</fullName>
    </recommendedName>
</protein>
<evidence type="ECO:0000256" key="5">
    <source>
        <dbReference type="ARBA" id="ARBA00023136"/>
    </source>
</evidence>
<evidence type="ECO:0000259" key="7">
    <source>
        <dbReference type="Pfam" id="PF03772"/>
    </source>
</evidence>
<dbReference type="PROSITE" id="PS51257">
    <property type="entry name" value="PROKAR_LIPOPROTEIN"/>
    <property type="match status" value="1"/>
</dbReference>
<dbReference type="PANTHER" id="PTHR30619">
    <property type="entry name" value="DNA INTERNALIZATION/COMPETENCE PROTEIN COMEC/REC2"/>
    <property type="match status" value="1"/>
</dbReference>
<sequence>MEQERHLQRPWLERTMAAAPLLAPALAMLSACAAVDVSPWLWGPCLCLVALPCLFRAPGMSLLALALAVWAGASLLAYDREYRAIPVEAGQRFTAAGAVYSASGRSALFRPDGSRWFYTVSARDGACPLVVGRRYRVKGETYLLQAPCGPGIFDRERWGYLRGIAAGVRLDQSFNLGEGDWRSRVQAVSLGFREEAGELLREGAPPGDEARQVMVSAVLGDKTDASPETMAKFLMSGCMHVFAVSGMHVGVAALLILGMLRLLCVRPAVARLACLPLLALYVFITGMSVSALRAFIMAAVWLVAPVLRRKGHPANILALAFILLCLLDPLQVFQPGFQLSFCVFAVIVCLAAWSRRERPLWAPDPFIPSRIYNAREKGLVHLEKACRGALLISVGAWLVSIPLTAWHFGTWNLYAPLTNICLSVLVFPLMGVSLAGLMLAWCPWALSVCNAAAASLASAMLAVTGGVASLPCSYLPSQPPAAENEAVIVPLQKDAWSMAVSNPALVVDSGTEGMARYALIPVLKARGIQPAGVVATRKGKAERAGMETLLEEYPGVRNWGEAGAGDSPRKWRFRQGNELAVADLPEPLATGIHQDRCRVLAWTCRGRCVLIIGNAGFSSLGRAEEVPRADVLVIGRHPRDPVCSAAWIKATGARTVVFTTEYTCPVPEGVDVYRLRETGTLYLRLAEDGVRVTPWKGTERRTG</sequence>
<evidence type="ECO:0000256" key="2">
    <source>
        <dbReference type="ARBA" id="ARBA00022475"/>
    </source>
</evidence>
<keyword evidence="5 6" id="KW-0472">Membrane</keyword>
<name>A0A2N8HAE9_9BACT</name>
<accession>A0A2N8HAE9</accession>
<comment type="caution">
    <text evidence="8">The sequence shown here is derived from an EMBL/GenBank/DDBJ whole genome shotgun (WGS) entry which is preliminary data.</text>
</comment>
<dbReference type="PANTHER" id="PTHR30619:SF1">
    <property type="entry name" value="RECOMBINATION PROTEIN 2"/>
    <property type="match status" value="1"/>
</dbReference>
<feature type="transmembrane region" description="Helical" evidence="6">
    <location>
        <begin position="414"/>
        <end position="441"/>
    </location>
</feature>
<evidence type="ECO:0000313" key="8">
    <source>
        <dbReference type="EMBL" id="PNC16840.1"/>
    </source>
</evidence>
<dbReference type="EMBL" id="PJKA01000013">
    <property type="protein sequence ID" value="PNC16840.1"/>
    <property type="molecule type" value="Genomic_DNA"/>
</dbReference>
<feature type="domain" description="ComEC/Rec2-related protein" evidence="7">
    <location>
        <begin position="218"/>
        <end position="480"/>
    </location>
</feature>
<comment type="subcellular location">
    <subcellularLocation>
        <location evidence="1">Cell membrane</location>
        <topology evidence="1">Multi-pass membrane protein</topology>
    </subcellularLocation>
</comment>
<feature type="transmembrane region" description="Helical" evidence="6">
    <location>
        <begin position="240"/>
        <end position="260"/>
    </location>
</feature>
<feature type="transmembrane region" description="Helical" evidence="6">
    <location>
        <begin position="314"/>
        <end position="330"/>
    </location>
</feature>
<dbReference type="InterPro" id="IPR052159">
    <property type="entry name" value="Competence_DNA_uptake"/>
</dbReference>
<keyword evidence="2" id="KW-1003">Cell membrane</keyword>
<evidence type="ECO:0000313" key="9">
    <source>
        <dbReference type="Proteomes" id="UP000236000"/>
    </source>
</evidence>
<feature type="transmembrane region" description="Helical" evidence="6">
    <location>
        <begin position="448"/>
        <end position="470"/>
    </location>
</feature>
<evidence type="ECO:0000256" key="1">
    <source>
        <dbReference type="ARBA" id="ARBA00004651"/>
    </source>
</evidence>
<reference evidence="8 9" key="1">
    <citation type="journal article" date="2017" name="BMC Genomics">
        <title>Genome sequencing of 39 Akkermansia muciniphila isolates reveals its population structure, genomic and functional diverisity, and global distribution in mammalian gut microbiotas.</title>
        <authorList>
            <person name="Guo X."/>
            <person name="Li S."/>
            <person name="Zhang J."/>
            <person name="Wu F."/>
            <person name="Li X."/>
            <person name="Wu D."/>
            <person name="Zhang M."/>
            <person name="Ou Z."/>
            <person name="Jie Z."/>
            <person name="Yan Q."/>
            <person name="Li P."/>
            <person name="Yi J."/>
            <person name="Peng Y."/>
        </authorList>
    </citation>
    <scope>NUCLEOTIDE SEQUENCE [LARGE SCALE GENOMIC DNA]</scope>
    <source>
        <strain evidence="8 9">GP24</strain>
    </source>
</reference>
<gene>
    <name evidence="8" type="ORF">CXU22_09265</name>
</gene>
<dbReference type="GO" id="GO:0005886">
    <property type="term" value="C:plasma membrane"/>
    <property type="evidence" value="ECO:0007669"/>
    <property type="project" value="UniProtKB-SubCell"/>
</dbReference>
<keyword evidence="4 6" id="KW-1133">Transmembrane helix</keyword>
<dbReference type="Pfam" id="PF03772">
    <property type="entry name" value="Competence"/>
    <property type="match status" value="1"/>
</dbReference>